<accession>A0ABQ6F650</accession>
<feature type="domain" description="ABC transporter" evidence="5">
    <location>
        <begin position="27"/>
        <end position="252"/>
    </location>
</feature>
<name>A0ABQ6F650_9VIBR</name>
<dbReference type="Proteomes" id="UP001157138">
    <property type="component" value="Unassembled WGS sequence"/>
</dbReference>
<dbReference type="RefSeq" id="WP_284194166.1">
    <property type="nucleotide sequence ID" value="NZ_BSPW01000105.1"/>
</dbReference>
<dbReference type="InterPro" id="IPR003439">
    <property type="entry name" value="ABC_transporter-like_ATP-bd"/>
</dbReference>
<dbReference type="Gene3D" id="2.70.50.60">
    <property type="entry name" value="abc- transporter (atp binding component) like domain"/>
    <property type="match status" value="1"/>
</dbReference>
<dbReference type="PANTHER" id="PTHR46743">
    <property type="entry name" value="TEICHOIC ACIDS EXPORT ATP-BINDING PROTEIN TAGH"/>
    <property type="match status" value="1"/>
</dbReference>
<dbReference type="SMART" id="SM00382">
    <property type="entry name" value="AAA"/>
    <property type="match status" value="1"/>
</dbReference>
<dbReference type="CDD" id="cd03220">
    <property type="entry name" value="ABC_KpsT_Wzt"/>
    <property type="match status" value="1"/>
</dbReference>
<dbReference type="Gene3D" id="3.40.50.300">
    <property type="entry name" value="P-loop containing nucleotide triphosphate hydrolases"/>
    <property type="match status" value="1"/>
</dbReference>
<evidence type="ECO:0000313" key="7">
    <source>
        <dbReference type="Proteomes" id="UP001157138"/>
    </source>
</evidence>
<dbReference type="GO" id="GO:0005524">
    <property type="term" value="F:ATP binding"/>
    <property type="evidence" value="ECO:0007669"/>
    <property type="project" value="UniProtKB-KW"/>
</dbReference>
<dbReference type="Pfam" id="PF00005">
    <property type="entry name" value="ABC_tran"/>
    <property type="match status" value="1"/>
</dbReference>
<dbReference type="CDD" id="cd10147">
    <property type="entry name" value="Wzt_C-like"/>
    <property type="match status" value="1"/>
</dbReference>
<keyword evidence="2" id="KW-0813">Transport</keyword>
<protein>
    <submittedName>
        <fullName evidence="6">Sugar ABC transporter ATP-binding protein</fullName>
    </submittedName>
</protein>
<evidence type="ECO:0000256" key="3">
    <source>
        <dbReference type="ARBA" id="ARBA00022741"/>
    </source>
</evidence>
<dbReference type="PROSITE" id="PS50893">
    <property type="entry name" value="ABC_TRANSPORTER_2"/>
    <property type="match status" value="1"/>
</dbReference>
<proteinExistence type="inferred from homology"/>
<keyword evidence="4 6" id="KW-0067">ATP-binding</keyword>
<dbReference type="InterPro" id="IPR027417">
    <property type="entry name" value="P-loop_NTPase"/>
</dbReference>
<evidence type="ECO:0000313" key="6">
    <source>
        <dbReference type="EMBL" id="GLT20340.1"/>
    </source>
</evidence>
<sequence length="427" mass="47815">MCSKPVLEVIEVSKEYDLFVNQKQKFLKLVSEYRRSLMTRKIEKHVALEKITIQANPGEVIGVLGRNGAGKSTLLQIICGTVSPTHGTVRVRGRLCALLELGAGFNPDFTGRENVYINGAILGLSRKEIESKFQSILDFADIGESIEQPVKNYSSGMFMRLAFAVATSVEPNILIVDEALAVGDAKFQAKCFRKIAELKERGTTILLVSHSTEQITRHCSKALILDKGKMLVFGEAKEVANQYLELLFGKKILHSQSTLKLSAEDNNLIPLELSRYYNEHEHRWGNGDAEIFNFNIINGENINPPTLQSNQDLTLSFTAKFYNNIENLIVGITLKTQDGITVFGRNTSSEPINERLKVIGPGEELRFSFKLDSNFCSGNYLISIGLVRDEEGEIIPLERRYDSVIFYIEGDTPSYGIIDLFDKVEVF</sequence>
<dbReference type="InterPro" id="IPR003593">
    <property type="entry name" value="AAA+_ATPase"/>
</dbReference>
<organism evidence="6 7">
    <name type="scientific">Vibrio zhanjiangensis</name>
    <dbReference type="NCBI Taxonomy" id="1046128"/>
    <lineage>
        <taxon>Bacteria</taxon>
        <taxon>Pseudomonadati</taxon>
        <taxon>Pseudomonadota</taxon>
        <taxon>Gammaproteobacteria</taxon>
        <taxon>Vibrionales</taxon>
        <taxon>Vibrionaceae</taxon>
        <taxon>Vibrio</taxon>
    </lineage>
</organism>
<keyword evidence="7" id="KW-1185">Reference proteome</keyword>
<keyword evidence="3" id="KW-0547">Nucleotide-binding</keyword>
<dbReference type="EMBL" id="BSPW01000105">
    <property type="protein sequence ID" value="GLT20340.1"/>
    <property type="molecule type" value="Genomic_DNA"/>
</dbReference>
<evidence type="ECO:0000256" key="4">
    <source>
        <dbReference type="ARBA" id="ARBA00022840"/>
    </source>
</evidence>
<gene>
    <name evidence="6" type="ORF">GCM10007938_41240</name>
</gene>
<dbReference type="InterPro" id="IPR029439">
    <property type="entry name" value="Wzt_C"/>
</dbReference>
<dbReference type="InterPro" id="IPR050683">
    <property type="entry name" value="Bact_Polysacc_Export_ATP-bd"/>
</dbReference>
<evidence type="ECO:0000256" key="2">
    <source>
        <dbReference type="ARBA" id="ARBA00022448"/>
    </source>
</evidence>
<dbReference type="Pfam" id="PF14524">
    <property type="entry name" value="Wzt_C"/>
    <property type="match status" value="1"/>
</dbReference>
<dbReference type="InterPro" id="IPR017871">
    <property type="entry name" value="ABC_transporter-like_CS"/>
</dbReference>
<dbReference type="InterPro" id="IPR015860">
    <property type="entry name" value="ABC_transpr_TagH-like"/>
</dbReference>
<comment type="similarity">
    <text evidence="1">Belongs to the ABC transporter superfamily.</text>
</comment>
<dbReference type="PROSITE" id="PS00211">
    <property type="entry name" value="ABC_TRANSPORTER_1"/>
    <property type="match status" value="1"/>
</dbReference>
<evidence type="ECO:0000256" key="1">
    <source>
        <dbReference type="ARBA" id="ARBA00005417"/>
    </source>
</evidence>
<reference evidence="7" key="1">
    <citation type="journal article" date="2019" name="Int. J. Syst. Evol. Microbiol.">
        <title>The Global Catalogue of Microorganisms (GCM) 10K type strain sequencing project: providing services to taxonomists for standard genome sequencing and annotation.</title>
        <authorList>
            <consortium name="The Broad Institute Genomics Platform"/>
            <consortium name="The Broad Institute Genome Sequencing Center for Infectious Disease"/>
            <person name="Wu L."/>
            <person name="Ma J."/>
        </authorList>
    </citation>
    <scope>NUCLEOTIDE SEQUENCE [LARGE SCALE GENOMIC DNA]</scope>
    <source>
        <strain evidence="7">NBRC 108723</strain>
    </source>
</reference>
<dbReference type="SUPFAM" id="SSF52540">
    <property type="entry name" value="P-loop containing nucleoside triphosphate hydrolases"/>
    <property type="match status" value="1"/>
</dbReference>
<dbReference type="PANTHER" id="PTHR46743:SF2">
    <property type="entry name" value="TEICHOIC ACIDS EXPORT ATP-BINDING PROTEIN TAGH"/>
    <property type="match status" value="1"/>
</dbReference>
<evidence type="ECO:0000259" key="5">
    <source>
        <dbReference type="PROSITE" id="PS50893"/>
    </source>
</evidence>
<comment type="caution">
    <text evidence="6">The sequence shown here is derived from an EMBL/GenBank/DDBJ whole genome shotgun (WGS) entry which is preliminary data.</text>
</comment>